<dbReference type="SMART" id="SM00320">
    <property type="entry name" value="WD40"/>
    <property type="match status" value="6"/>
</dbReference>
<organism evidence="8 9">
    <name type="scientific">Adineta steineri</name>
    <dbReference type="NCBI Taxonomy" id="433720"/>
    <lineage>
        <taxon>Eukaryota</taxon>
        <taxon>Metazoa</taxon>
        <taxon>Spiralia</taxon>
        <taxon>Gnathifera</taxon>
        <taxon>Rotifera</taxon>
        <taxon>Eurotatoria</taxon>
        <taxon>Bdelloidea</taxon>
        <taxon>Adinetida</taxon>
        <taxon>Adinetidae</taxon>
        <taxon>Adineta</taxon>
    </lineage>
</organism>
<keyword evidence="2 6" id="KW-0853">WD repeat</keyword>
<gene>
    <name evidence="8" type="ORF">VCS650_LOCUS1826</name>
</gene>
<dbReference type="InterPro" id="IPR036322">
    <property type="entry name" value="WD40_repeat_dom_sf"/>
</dbReference>
<dbReference type="SUPFAM" id="SSF50978">
    <property type="entry name" value="WD40 repeat-like"/>
    <property type="match status" value="1"/>
</dbReference>
<evidence type="ECO:0000256" key="6">
    <source>
        <dbReference type="PROSITE-ProRule" id="PRU00221"/>
    </source>
</evidence>
<dbReference type="Pfam" id="PF00400">
    <property type="entry name" value="WD40"/>
    <property type="match status" value="2"/>
</dbReference>
<proteinExistence type="inferred from homology"/>
<dbReference type="InterPro" id="IPR051243">
    <property type="entry name" value="PcG_WD-repeat"/>
</dbReference>
<sequence>MASSGVISSEITINDHSDDSSADEEEVRSSSKTRTAYSCIQIIKENHRQQIYAVEVNNQVQYPNGFLFASVGANSIQIYKFDTNTNKTQLVHAYLDPDANEEYFACAWTMIDDKTEDSPKILLAAGGERGVVRILDVHRKSQHTALLQTGAINHLTFAKAKPNLLCTASKNFTITLWDVLSSMCLVVFHGPNGHTDQVLCVDINDQCTMLASASMDRSVFVWSLTSDKIREQIDLAENPIHEQKRRLIKAYPVAFADIEAKAKTLHSHYVDNVQWYGDVLLSRSADNTFCLWQPILGSTTKASSFKLLLKWVVNEKEYIWFLKFDICRASQSADNTFCLWQPILGSTTKASSFKLLLKWVVNEKEYIWFLKFDICRASQLLAIGTLDGQIQVWDLRHHMHNPSVDFVKLKNPNSKAKISRVSFNYDGSILVACSDDSRIFIWKRK</sequence>
<feature type="repeat" description="WD" evidence="6">
    <location>
        <begin position="411"/>
        <end position="445"/>
    </location>
</feature>
<keyword evidence="4" id="KW-0805">Transcription regulation</keyword>
<evidence type="ECO:0000256" key="3">
    <source>
        <dbReference type="ARBA" id="ARBA00022737"/>
    </source>
</evidence>
<reference evidence="8" key="1">
    <citation type="submission" date="2021-02" db="EMBL/GenBank/DDBJ databases">
        <authorList>
            <person name="Nowell W R."/>
        </authorList>
    </citation>
    <scope>NUCLEOTIDE SEQUENCE</scope>
</reference>
<dbReference type="PROSITE" id="PS50082">
    <property type="entry name" value="WD_REPEATS_2"/>
    <property type="match status" value="2"/>
</dbReference>
<dbReference type="InterPro" id="IPR015943">
    <property type="entry name" value="WD40/YVTN_repeat-like_dom_sf"/>
</dbReference>
<dbReference type="PANTHER" id="PTHR10253">
    <property type="entry name" value="POLYCOMB PROTEIN"/>
    <property type="match status" value="1"/>
</dbReference>
<protein>
    <submittedName>
        <fullName evidence="8">Uncharacterized protein</fullName>
    </submittedName>
</protein>
<dbReference type="InterPro" id="IPR001680">
    <property type="entry name" value="WD40_rpt"/>
</dbReference>
<evidence type="ECO:0000256" key="1">
    <source>
        <dbReference type="ARBA" id="ARBA00008075"/>
    </source>
</evidence>
<dbReference type="Gene3D" id="2.130.10.10">
    <property type="entry name" value="YVTN repeat-like/Quinoprotein amine dehydrogenase"/>
    <property type="match status" value="2"/>
</dbReference>
<keyword evidence="5" id="KW-0804">Transcription</keyword>
<evidence type="ECO:0000256" key="4">
    <source>
        <dbReference type="ARBA" id="ARBA00023015"/>
    </source>
</evidence>
<feature type="repeat" description="WD" evidence="6">
    <location>
        <begin position="191"/>
        <end position="232"/>
    </location>
</feature>
<evidence type="ECO:0000313" key="8">
    <source>
        <dbReference type="EMBL" id="CAF0761342.1"/>
    </source>
</evidence>
<evidence type="ECO:0000256" key="2">
    <source>
        <dbReference type="ARBA" id="ARBA00022574"/>
    </source>
</evidence>
<comment type="caution">
    <text evidence="8">The sequence shown here is derived from an EMBL/GenBank/DDBJ whole genome shotgun (WGS) entry which is preliminary data.</text>
</comment>
<accession>A0A813Q395</accession>
<comment type="similarity">
    <text evidence="1">Belongs to the WD repeat ESC family.</text>
</comment>
<dbReference type="PROSITE" id="PS50294">
    <property type="entry name" value="WD_REPEATS_REGION"/>
    <property type="match status" value="2"/>
</dbReference>
<dbReference type="AlphaFoldDB" id="A0A813Q395"/>
<dbReference type="OrthoDB" id="7318948at2759"/>
<keyword evidence="3" id="KW-0677">Repeat</keyword>
<feature type="region of interest" description="Disordered" evidence="7">
    <location>
        <begin position="1"/>
        <end position="30"/>
    </location>
</feature>
<dbReference type="EMBL" id="CAJNON010000009">
    <property type="protein sequence ID" value="CAF0761342.1"/>
    <property type="molecule type" value="Genomic_DNA"/>
</dbReference>
<evidence type="ECO:0000313" key="9">
    <source>
        <dbReference type="Proteomes" id="UP000663891"/>
    </source>
</evidence>
<dbReference type="Proteomes" id="UP000663891">
    <property type="component" value="Unassembled WGS sequence"/>
</dbReference>
<name>A0A813Q395_9BILA</name>
<feature type="compositionally biased region" description="Polar residues" evidence="7">
    <location>
        <begin position="1"/>
        <end position="12"/>
    </location>
</feature>
<evidence type="ECO:0000256" key="7">
    <source>
        <dbReference type="SAM" id="MobiDB-lite"/>
    </source>
</evidence>
<evidence type="ECO:0000256" key="5">
    <source>
        <dbReference type="ARBA" id="ARBA00023163"/>
    </source>
</evidence>